<accession>A0ABC8JYS8</accession>
<name>A0ABC8JYS8_ERUVS</name>
<evidence type="ECO:0000313" key="3">
    <source>
        <dbReference type="EMBL" id="CAH8348103.1"/>
    </source>
</evidence>
<feature type="compositionally biased region" description="Basic and acidic residues" evidence="1">
    <location>
        <begin position="63"/>
        <end position="83"/>
    </location>
</feature>
<dbReference type="SUPFAM" id="SSF49764">
    <property type="entry name" value="HSP20-like chaperones"/>
    <property type="match status" value="1"/>
</dbReference>
<sequence>MDTISEIQEEKPSLPFNASLDPSNPLGLLERVLEFIGKESEFLSKDTAEKEIATAVTASMKRLREEAKKGEEEKEKAEKESLKPTEPMEDEKFKGKVNVIPGEVPNKGNGLDLEKYSWTQNHKNVTITIPVPSGTLPRYVSCKIDRYRLKVCLNGSHRIIDGSLFDAVEPRDCFWNLYENAIRVLLTKQQKYEWWKYCVKGEPEIDTQKVKPRLDD</sequence>
<organism evidence="3 4">
    <name type="scientific">Eruca vesicaria subsp. sativa</name>
    <name type="common">Garden rocket</name>
    <name type="synonym">Eruca sativa</name>
    <dbReference type="NCBI Taxonomy" id="29727"/>
    <lineage>
        <taxon>Eukaryota</taxon>
        <taxon>Viridiplantae</taxon>
        <taxon>Streptophyta</taxon>
        <taxon>Embryophyta</taxon>
        <taxon>Tracheophyta</taxon>
        <taxon>Spermatophyta</taxon>
        <taxon>Magnoliopsida</taxon>
        <taxon>eudicotyledons</taxon>
        <taxon>Gunneridae</taxon>
        <taxon>Pentapetalae</taxon>
        <taxon>rosids</taxon>
        <taxon>malvids</taxon>
        <taxon>Brassicales</taxon>
        <taxon>Brassicaceae</taxon>
        <taxon>Brassiceae</taxon>
        <taxon>Eruca</taxon>
    </lineage>
</organism>
<reference evidence="3 4" key="1">
    <citation type="submission" date="2022-03" db="EMBL/GenBank/DDBJ databases">
        <authorList>
            <person name="Macdonald S."/>
            <person name="Ahmed S."/>
            <person name="Newling K."/>
        </authorList>
    </citation>
    <scope>NUCLEOTIDE SEQUENCE [LARGE SCALE GENOMIC DNA]</scope>
</reference>
<comment type="caution">
    <text evidence="3">The sequence shown here is derived from an EMBL/GenBank/DDBJ whole genome shotgun (WGS) entry which is preliminary data.</text>
</comment>
<dbReference type="InterPro" id="IPR037898">
    <property type="entry name" value="NudC_fam"/>
</dbReference>
<feature type="region of interest" description="Disordered" evidence="1">
    <location>
        <begin position="63"/>
        <end position="88"/>
    </location>
</feature>
<dbReference type="InterPro" id="IPR008978">
    <property type="entry name" value="HSP20-like_chaperone"/>
</dbReference>
<dbReference type="Gene3D" id="2.60.40.790">
    <property type="match status" value="1"/>
</dbReference>
<gene>
    <name evidence="3" type="ORF">ERUC_LOCUS17287</name>
</gene>
<proteinExistence type="predicted"/>
<dbReference type="EMBL" id="CAKOAT010159266">
    <property type="protein sequence ID" value="CAH8348103.1"/>
    <property type="molecule type" value="Genomic_DNA"/>
</dbReference>
<dbReference type="PROSITE" id="PS51203">
    <property type="entry name" value="CS"/>
    <property type="match status" value="1"/>
</dbReference>
<protein>
    <recommendedName>
        <fullName evidence="2">CS domain-containing protein</fullName>
    </recommendedName>
</protein>
<dbReference type="InterPro" id="IPR007052">
    <property type="entry name" value="CS_dom"/>
</dbReference>
<dbReference type="PANTHER" id="PTHR12356:SF29">
    <property type="entry name" value="CS DOMAIN-CONTAINING PROTEIN"/>
    <property type="match status" value="1"/>
</dbReference>
<evidence type="ECO:0000313" key="4">
    <source>
        <dbReference type="Proteomes" id="UP001642260"/>
    </source>
</evidence>
<evidence type="ECO:0000259" key="2">
    <source>
        <dbReference type="PROSITE" id="PS51203"/>
    </source>
</evidence>
<dbReference type="GO" id="GO:0006950">
    <property type="term" value="P:response to stress"/>
    <property type="evidence" value="ECO:0007669"/>
    <property type="project" value="UniProtKB-ARBA"/>
</dbReference>
<dbReference type="PANTHER" id="PTHR12356">
    <property type="entry name" value="NUCLEAR MOVEMENT PROTEIN NUDC"/>
    <property type="match status" value="1"/>
</dbReference>
<dbReference type="CDD" id="cd06467">
    <property type="entry name" value="p23_NUDC_like"/>
    <property type="match status" value="1"/>
</dbReference>
<evidence type="ECO:0000256" key="1">
    <source>
        <dbReference type="SAM" id="MobiDB-lite"/>
    </source>
</evidence>
<dbReference type="Pfam" id="PF04969">
    <property type="entry name" value="CS"/>
    <property type="match status" value="1"/>
</dbReference>
<dbReference type="AlphaFoldDB" id="A0ABC8JYS8"/>
<feature type="domain" description="CS" evidence="2">
    <location>
        <begin position="111"/>
        <end position="199"/>
    </location>
</feature>
<dbReference type="Proteomes" id="UP001642260">
    <property type="component" value="Unassembled WGS sequence"/>
</dbReference>
<keyword evidence="4" id="KW-1185">Reference proteome</keyword>